<feature type="domain" description="Tyr recombinase" evidence="2">
    <location>
        <begin position="1"/>
        <end position="64"/>
    </location>
</feature>
<dbReference type="InterPro" id="IPR002104">
    <property type="entry name" value="Integrase_catalytic"/>
</dbReference>
<accession>A0A133UL47</accession>
<organism evidence="3 4">
    <name type="scientific">candidate division MSBL1 archaeon SCGC-AAA259E19</name>
    <dbReference type="NCBI Taxonomy" id="1698264"/>
    <lineage>
        <taxon>Archaea</taxon>
        <taxon>Methanobacteriati</taxon>
        <taxon>Methanobacteriota</taxon>
        <taxon>candidate division MSBL1</taxon>
    </lineage>
</organism>
<dbReference type="EMBL" id="LHXO01000036">
    <property type="protein sequence ID" value="KXA94846.1"/>
    <property type="molecule type" value="Genomic_DNA"/>
</dbReference>
<dbReference type="PROSITE" id="PS51898">
    <property type="entry name" value="TYR_RECOMBINASE"/>
    <property type="match status" value="1"/>
</dbReference>
<proteinExistence type="predicted"/>
<evidence type="ECO:0000256" key="1">
    <source>
        <dbReference type="ARBA" id="ARBA00023172"/>
    </source>
</evidence>
<dbReference type="Gene3D" id="1.10.443.10">
    <property type="entry name" value="Intergrase catalytic core"/>
    <property type="match status" value="1"/>
</dbReference>
<dbReference type="AlphaFoldDB" id="A0A133UL47"/>
<dbReference type="InterPro" id="IPR013762">
    <property type="entry name" value="Integrase-like_cat_sf"/>
</dbReference>
<name>A0A133UL47_9EURY</name>
<dbReference type="Proteomes" id="UP000070284">
    <property type="component" value="Unassembled WGS sequence"/>
</dbReference>
<protein>
    <recommendedName>
        <fullName evidence="2">Tyr recombinase domain-containing protein</fullName>
    </recommendedName>
</protein>
<dbReference type="GO" id="GO:0015074">
    <property type="term" value="P:DNA integration"/>
    <property type="evidence" value="ECO:0007669"/>
    <property type="project" value="InterPro"/>
</dbReference>
<keyword evidence="1" id="KW-0233">DNA recombination</keyword>
<evidence type="ECO:0000313" key="3">
    <source>
        <dbReference type="EMBL" id="KXA94846.1"/>
    </source>
</evidence>
<dbReference type="GO" id="GO:0003677">
    <property type="term" value="F:DNA binding"/>
    <property type="evidence" value="ECO:0007669"/>
    <property type="project" value="InterPro"/>
</dbReference>
<comment type="caution">
    <text evidence="3">The sequence shown here is derived from an EMBL/GenBank/DDBJ whole genome shotgun (WGS) entry which is preliminary data.</text>
</comment>
<dbReference type="InterPro" id="IPR011010">
    <property type="entry name" value="DNA_brk_join_enz"/>
</dbReference>
<keyword evidence="4" id="KW-1185">Reference proteome</keyword>
<dbReference type="GO" id="GO:0006310">
    <property type="term" value="P:DNA recombination"/>
    <property type="evidence" value="ECO:0007669"/>
    <property type="project" value="UniProtKB-KW"/>
</dbReference>
<gene>
    <name evidence="3" type="ORF">AKJ65_03215</name>
</gene>
<dbReference type="SUPFAM" id="SSF56349">
    <property type="entry name" value="DNA breaking-rejoining enzymes"/>
    <property type="match status" value="1"/>
</dbReference>
<reference evidence="3 4" key="1">
    <citation type="journal article" date="2016" name="Sci. Rep.">
        <title>Metabolic traits of an uncultured archaeal lineage -MSBL1- from brine pools of the Red Sea.</title>
        <authorList>
            <person name="Mwirichia R."/>
            <person name="Alam I."/>
            <person name="Rashid M."/>
            <person name="Vinu M."/>
            <person name="Ba-Alawi W."/>
            <person name="Anthony Kamau A."/>
            <person name="Kamanda Ngugi D."/>
            <person name="Goker M."/>
            <person name="Klenk H.P."/>
            <person name="Bajic V."/>
            <person name="Stingl U."/>
        </authorList>
    </citation>
    <scope>NUCLEOTIDE SEQUENCE [LARGE SCALE GENOMIC DNA]</scope>
    <source>
        <strain evidence="3">SCGC-AAA259E19</strain>
    </source>
</reference>
<sequence length="69" mass="7614">MKDWTGKILGRGFYPHSLRHSRASQMARAGKTMKFTADYLGITVDTASRIYSHLRTEDLAEAPPAMGGS</sequence>
<evidence type="ECO:0000259" key="2">
    <source>
        <dbReference type="PROSITE" id="PS51898"/>
    </source>
</evidence>
<evidence type="ECO:0000313" key="4">
    <source>
        <dbReference type="Proteomes" id="UP000070284"/>
    </source>
</evidence>